<dbReference type="InterPro" id="IPR005358">
    <property type="entry name" value="Puta_zinc/iron-chelating_dom"/>
</dbReference>
<evidence type="ECO:0008006" key="2">
    <source>
        <dbReference type="Google" id="ProtNLM"/>
    </source>
</evidence>
<evidence type="ECO:0000313" key="1">
    <source>
        <dbReference type="EMBL" id="KKN06808.1"/>
    </source>
</evidence>
<dbReference type="Pfam" id="PF03692">
    <property type="entry name" value="CxxCxxCC"/>
    <property type="match status" value="1"/>
</dbReference>
<reference evidence="1" key="1">
    <citation type="journal article" date="2015" name="Nature">
        <title>Complex archaea that bridge the gap between prokaryotes and eukaryotes.</title>
        <authorList>
            <person name="Spang A."/>
            <person name="Saw J.H."/>
            <person name="Jorgensen S.L."/>
            <person name="Zaremba-Niedzwiedzka K."/>
            <person name="Martijn J."/>
            <person name="Lind A.E."/>
            <person name="van Eijk R."/>
            <person name="Schleper C."/>
            <person name="Guy L."/>
            <person name="Ettema T.J."/>
        </authorList>
    </citation>
    <scope>NUCLEOTIDE SEQUENCE</scope>
</reference>
<name>A0A0F9QND9_9ZZZZ</name>
<comment type="caution">
    <text evidence="1">The sequence shown here is derived from an EMBL/GenBank/DDBJ whole genome shotgun (WGS) entry which is preliminary data.</text>
</comment>
<protein>
    <recommendedName>
        <fullName evidence="2">YkgJ family cysteine cluster protein</fullName>
    </recommendedName>
</protein>
<accession>A0A0F9QND9</accession>
<sequence>MEFMIKGHFEDNQDIVEIYKKLDIELARINPGCDACGTCCHFDTFDHELYASTIEVNYILRNVKVPHFDPHQSTCPFLVNKRCTIREYRTLGCRVFFCNPYYKDTSPEIYNKYYKMIKDIAVGNQIEWHYAPMIKLLTTQ</sequence>
<organism evidence="1">
    <name type="scientific">marine sediment metagenome</name>
    <dbReference type="NCBI Taxonomy" id="412755"/>
    <lineage>
        <taxon>unclassified sequences</taxon>
        <taxon>metagenomes</taxon>
        <taxon>ecological metagenomes</taxon>
    </lineage>
</organism>
<dbReference type="AlphaFoldDB" id="A0A0F9QND9"/>
<gene>
    <name evidence="1" type="ORF">LCGC14_1073600</name>
</gene>
<proteinExistence type="predicted"/>
<dbReference type="EMBL" id="LAZR01004642">
    <property type="protein sequence ID" value="KKN06808.1"/>
    <property type="molecule type" value="Genomic_DNA"/>
</dbReference>